<evidence type="ECO:0000256" key="1">
    <source>
        <dbReference type="ARBA" id="ARBA00023239"/>
    </source>
</evidence>
<evidence type="ECO:0000313" key="4">
    <source>
        <dbReference type="Proteomes" id="UP000017052"/>
    </source>
</evidence>
<dbReference type="GO" id="GO:0019262">
    <property type="term" value="P:N-acetylneuraminate catabolic process"/>
    <property type="evidence" value="ECO:0007669"/>
    <property type="project" value="TreeGrafter"/>
</dbReference>
<dbReference type="CDD" id="cd00408">
    <property type="entry name" value="DHDPS-like"/>
    <property type="match status" value="1"/>
</dbReference>
<organism evidence="3 4">
    <name type="scientific">Propionibacterium acidifaciens F0233</name>
    <dbReference type="NCBI Taxonomy" id="553198"/>
    <lineage>
        <taxon>Bacteria</taxon>
        <taxon>Bacillati</taxon>
        <taxon>Actinomycetota</taxon>
        <taxon>Actinomycetes</taxon>
        <taxon>Propionibacteriales</taxon>
        <taxon>Propionibacteriaceae</taxon>
        <taxon>Propionibacterium</taxon>
    </lineage>
</organism>
<dbReference type="Pfam" id="PF00701">
    <property type="entry name" value="DHDPS"/>
    <property type="match status" value="1"/>
</dbReference>
<gene>
    <name evidence="3" type="ORF">HMPREF0682_1586</name>
</gene>
<dbReference type="OrthoDB" id="3175637at2"/>
<feature type="compositionally biased region" description="Basic residues" evidence="2">
    <location>
        <begin position="125"/>
        <end position="137"/>
    </location>
</feature>
<name>U2RMC9_9ACTN</name>
<reference evidence="3" key="1">
    <citation type="submission" date="2013-08" db="EMBL/GenBank/DDBJ databases">
        <authorList>
            <person name="Durkin A.S."/>
            <person name="Haft D.R."/>
            <person name="McCorrison J."/>
            <person name="Torralba M."/>
            <person name="Gillis M."/>
            <person name="Haft D.H."/>
            <person name="Methe B."/>
            <person name="Sutton G."/>
            <person name="Nelson K.E."/>
        </authorList>
    </citation>
    <scope>NUCLEOTIDE SEQUENCE [LARGE SCALE GENOMIC DNA]</scope>
    <source>
        <strain evidence="3">F0233</strain>
    </source>
</reference>
<sequence length="174" mass="18469">MTTGNATTAGGGGLSGIYPYPVSPLDGRDRVDERALRRLVGHLLDEGVHGLSPSDSTGEVTHLTPAQREAVVRITVDEAAGRVPVVAGVAAFAIADAAAQAQAMASWGRRPRRHPAGSRPAVPRRDRRPRPRARHGHGPAGRPLHESASRTCPCRRWSGSSPTRRCSTSRTRPG</sequence>
<comment type="caution">
    <text evidence="3">The sequence shown here is derived from an EMBL/GenBank/DDBJ whole genome shotgun (WGS) entry which is preliminary data.</text>
</comment>
<dbReference type="GO" id="GO:0005829">
    <property type="term" value="C:cytosol"/>
    <property type="evidence" value="ECO:0007669"/>
    <property type="project" value="TreeGrafter"/>
</dbReference>
<dbReference type="Gene3D" id="3.20.20.70">
    <property type="entry name" value="Aldolase class I"/>
    <property type="match status" value="1"/>
</dbReference>
<dbReference type="InterPro" id="IPR013785">
    <property type="entry name" value="Aldolase_TIM"/>
</dbReference>
<dbReference type="GeneID" id="96768459"/>
<keyword evidence="4" id="KW-1185">Reference proteome</keyword>
<accession>U2RMC9</accession>
<evidence type="ECO:0000313" key="3">
    <source>
        <dbReference type="EMBL" id="ERK54723.1"/>
    </source>
</evidence>
<dbReference type="AlphaFoldDB" id="U2RMC9"/>
<dbReference type="GO" id="GO:0008747">
    <property type="term" value="F:N-acetylneuraminate lyase activity"/>
    <property type="evidence" value="ECO:0007669"/>
    <property type="project" value="TreeGrafter"/>
</dbReference>
<keyword evidence="1" id="KW-0456">Lyase</keyword>
<dbReference type="InterPro" id="IPR002220">
    <property type="entry name" value="DapA-like"/>
</dbReference>
<evidence type="ECO:0000256" key="2">
    <source>
        <dbReference type="SAM" id="MobiDB-lite"/>
    </source>
</evidence>
<dbReference type="RefSeq" id="WP_021797822.1">
    <property type="nucleotide sequence ID" value="NZ_ACVN02000207.1"/>
</dbReference>
<dbReference type="Proteomes" id="UP000017052">
    <property type="component" value="Unassembled WGS sequence"/>
</dbReference>
<dbReference type="PANTHER" id="PTHR42849:SF1">
    <property type="entry name" value="N-ACETYLNEURAMINATE LYASE"/>
    <property type="match status" value="1"/>
</dbReference>
<dbReference type="EMBL" id="ACVN02000207">
    <property type="protein sequence ID" value="ERK54723.1"/>
    <property type="molecule type" value="Genomic_DNA"/>
</dbReference>
<feature type="compositionally biased region" description="Low complexity" evidence="2">
    <location>
        <begin position="158"/>
        <end position="174"/>
    </location>
</feature>
<protein>
    <submittedName>
        <fullName evidence="3">Dihydrodipicolinate synthetase domain protein</fullName>
    </submittedName>
</protein>
<proteinExistence type="predicted"/>
<feature type="region of interest" description="Disordered" evidence="2">
    <location>
        <begin position="105"/>
        <end position="174"/>
    </location>
</feature>
<dbReference type="SUPFAM" id="SSF51569">
    <property type="entry name" value="Aldolase"/>
    <property type="match status" value="1"/>
</dbReference>
<dbReference type="PANTHER" id="PTHR42849">
    <property type="entry name" value="N-ACETYLNEURAMINATE LYASE"/>
    <property type="match status" value="1"/>
</dbReference>